<evidence type="ECO:0000313" key="2">
    <source>
        <dbReference type="Proteomes" id="UP001597371"/>
    </source>
</evidence>
<dbReference type="EMBL" id="JBHUIJ010000022">
    <property type="protein sequence ID" value="MFD2238678.1"/>
    <property type="molecule type" value="Genomic_DNA"/>
</dbReference>
<accession>A0ABW5CS65</accession>
<evidence type="ECO:0000313" key="1">
    <source>
        <dbReference type="EMBL" id="MFD2238678.1"/>
    </source>
</evidence>
<reference evidence="2" key="1">
    <citation type="journal article" date="2019" name="Int. J. Syst. Evol. Microbiol.">
        <title>The Global Catalogue of Microorganisms (GCM) 10K type strain sequencing project: providing services to taxonomists for standard genome sequencing and annotation.</title>
        <authorList>
            <consortium name="The Broad Institute Genomics Platform"/>
            <consortium name="The Broad Institute Genome Sequencing Center for Infectious Disease"/>
            <person name="Wu L."/>
            <person name="Ma J."/>
        </authorList>
    </citation>
    <scope>NUCLEOTIDE SEQUENCE [LARGE SCALE GENOMIC DNA]</scope>
    <source>
        <strain evidence="2">ZS-35-S2</strain>
    </source>
</reference>
<keyword evidence="2" id="KW-1185">Reference proteome</keyword>
<protein>
    <submittedName>
        <fullName evidence="1">Uncharacterized protein</fullName>
    </submittedName>
</protein>
<dbReference type="RefSeq" id="WP_280842346.1">
    <property type="nucleotide sequence ID" value="NZ_CP072611.1"/>
</dbReference>
<organism evidence="1 2">
    <name type="scientific">Aureimonas populi</name>
    <dbReference type="NCBI Taxonomy" id="1701758"/>
    <lineage>
        <taxon>Bacteria</taxon>
        <taxon>Pseudomonadati</taxon>
        <taxon>Pseudomonadota</taxon>
        <taxon>Alphaproteobacteria</taxon>
        <taxon>Hyphomicrobiales</taxon>
        <taxon>Aurantimonadaceae</taxon>
        <taxon>Aureimonas</taxon>
    </lineage>
</organism>
<name>A0ABW5CS65_9HYPH</name>
<sequence length="41" mass="4248">MTSPQSLIAHGAALALALFGLTLWDAQGAGIIRDAVFSFCL</sequence>
<gene>
    <name evidence="1" type="ORF">ACFSKQ_14580</name>
</gene>
<dbReference type="Proteomes" id="UP001597371">
    <property type="component" value="Unassembled WGS sequence"/>
</dbReference>
<proteinExistence type="predicted"/>
<comment type="caution">
    <text evidence="1">The sequence shown here is derived from an EMBL/GenBank/DDBJ whole genome shotgun (WGS) entry which is preliminary data.</text>
</comment>